<evidence type="ECO:0000313" key="5">
    <source>
        <dbReference type="EMBL" id="SHF80959.1"/>
    </source>
</evidence>
<evidence type="ECO:0000256" key="3">
    <source>
        <dbReference type="RuleBase" id="RU003476"/>
    </source>
</evidence>
<dbReference type="AlphaFoldDB" id="A0A1M5EP08"/>
<evidence type="ECO:0000256" key="2">
    <source>
        <dbReference type="ARBA" id="ARBA00022801"/>
    </source>
</evidence>
<reference evidence="5 6" key="1">
    <citation type="submission" date="2016-11" db="EMBL/GenBank/DDBJ databases">
        <authorList>
            <person name="Jaros S."/>
            <person name="Januszkiewicz K."/>
            <person name="Wedrychowicz H."/>
        </authorList>
    </citation>
    <scope>NUCLEOTIDE SEQUENCE [LARGE SCALE GENOMIC DNA]</scope>
    <source>
        <strain evidence="5 6">DSM 44523</strain>
    </source>
</reference>
<name>A0A1M5EP08_STRHI</name>
<dbReference type="Proteomes" id="UP000184501">
    <property type="component" value="Unassembled WGS sequence"/>
</dbReference>
<dbReference type="GO" id="GO:0016787">
    <property type="term" value="F:hydrolase activity"/>
    <property type="evidence" value="ECO:0007669"/>
    <property type="project" value="UniProtKB-KW"/>
</dbReference>
<dbReference type="PROSITE" id="PS51462">
    <property type="entry name" value="NUDIX"/>
    <property type="match status" value="1"/>
</dbReference>
<dbReference type="PRINTS" id="PR00502">
    <property type="entry name" value="NUDIXFAMILY"/>
</dbReference>
<keyword evidence="2 3" id="KW-0378">Hydrolase</keyword>
<protein>
    <submittedName>
        <fullName evidence="5">ADP-ribose pyrophosphatase</fullName>
    </submittedName>
</protein>
<evidence type="ECO:0000256" key="1">
    <source>
        <dbReference type="ARBA" id="ARBA00005582"/>
    </source>
</evidence>
<dbReference type="PROSITE" id="PS00893">
    <property type="entry name" value="NUDIX_BOX"/>
    <property type="match status" value="1"/>
</dbReference>
<dbReference type="Pfam" id="PF00293">
    <property type="entry name" value="NUDIX"/>
    <property type="match status" value="1"/>
</dbReference>
<dbReference type="InterPro" id="IPR020476">
    <property type="entry name" value="Nudix_hydrolase"/>
</dbReference>
<dbReference type="InterPro" id="IPR015797">
    <property type="entry name" value="NUDIX_hydrolase-like_dom_sf"/>
</dbReference>
<accession>A0A1M5EP08</accession>
<dbReference type="STRING" id="2017.SAMN05444320_10569"/>
<dbReference type="CDD" id="cd03424">
    <property type="entry name" value="NUDIX_ADPRase_Nudt5_UGPPase_Nudt14"/>
    <property type="match status" value="1"/>
</dbReference>
<dbReference type="InterPro" id="IPR000086">
    <property type="entry name" value="NUDIX_hydrolase_dom"/>
</dbReference>
<dbReference type="SUPFAM" id="SSF55811">
    <property type="entry name" value="Nudix"/>
    <property type="match status" value="1"/>
</dbReference>
<evidence type="ECO:0000313" key="6">
    <source>
        <dbReference type="Proteomes" id="UP000184501"/>
    </source>
</evidence>
<organism evidence="5 6">
    <name type="scientific">Streptoalloteichus hindustanus</name>
    <dbReference type="NCBI Taxonomy" id="2017"/>
    <lineage>
        <taxon>Bacteria</taxon>
        <taxon>Bacillati</taxon>
        <taxon>Actinomycetota</taxon>
        <taxon>Actinomycetes</taxon>
        <taxon>Pseudonocardiales</taxon>
        <taxon>Pseudonocardiaceae</taxon>
        <taxon>Streptoalloteichus</taxon>
    </lineage>
</organism>
<dbReference type="EMBL" id="FQVN01000005">
    <property type="protein sequence ID" value="SHF80959.1"/>
    <property type="molecule type" value="Genomic_DNA"/>
</dbReference>
<dbReference type="Gene3D" id="3.90.79.10">
    <property type="entry name" value="Nucleoside Triphosphate Pyrophosphohydrolase"/>
    <property type="match status" value="1"/>
</dbReference>
<gene>
    <name evidence="5" type="ORF">SAMN05444320_10569</name>
</gene>
<comment type="similarity">
    <text evidence="1 3">Belongs to the Nudix hydrolase family.</text>
</comment>
<feature type="domain" description="Nudix hydrolase" evidence="4">
    <location>
        <begin position="52"/>
        <end position="183"/>
    </location>
</feature>
<keyword evidence="6" id="KW-1185">Reference proteome</keyword>
<sequence>MRRTAPVGARVAGPVVRPSGPAVVEYRNPWFRVRRQTYVDALGRHHDYHYVDKADSVLVVPRTEDGQYVMVGCERPTFPGHRGVEFPQGGVEDGETVEAAALRELAEETGWAGAAPRRLGVLQEAAGFANASAHVVAVTARRRAVRRGEEAFEAGLRPLLVSGEEIGALVSRGAVRDAATLAACFLLHVSAG</sequence>
<dbReference type="InterPro" id="IPR020084">
    <property type="entry name" value="NUDIX_hydrolase_CS"/>
</dbReference>
<evidence type="ECO:0000259" key="4">
    <source>
        <dbReference type="PROSITE" id="PS51462"/>
    </source>
</evidence>
<proteinExistence type="inferred from homology"/>